<comment type="caution">
    <text evidence="1">The sequence shown here is derived from an EMBL/GenBank/DDBJ whole genome shotgun (WGS) entry which is preliminary data.</text>
</comment>
<organism evidence="1 2">
    <name type="scientific">Cichorium intybus</name>
    <name type="common">Chicory</name>
    <dbReference type="NCBI Taxonomy" id="13427"/>
    <lineage>
        <taxon>Eukaryota</taxon>
        <taxon>Viridiplantae</taxon>
        <taxon>Streptophyta</taxon>
        <taxon>Embryophyta</taxon>
        <taxon>Tracheophyta</taxon>
        <taxon>Spermatophyta</taxon>
        <taxon>Magnoliopsida</taxon>
        <taxon>eudicotyledons</taxon>
        <taxon>Gunneridae</taxon>
        <taxon>Pentapetalae</taxon>
        <taxon>asterids</taxon>
        <taxon>campanulids</taxon>
        <taxon>Asterales</taxon>
        <taxon>Asteraceae</taxon>
        <taxon>Cichorioideae</taxon>
        <taxon>Cichorieae</taxon>
        <taxon>Cichoriinae</taxon>
        <taxon>Cichorium</taxon>
    </lineage>
</organism>
<reference evidence="1 2" key="2">
    <citation type="journal article" date="2022" name="Mol. Ecol. Resour.">
        <title>The genomes of chicory, endive, great burdock and yacon provide insights into Asteraceae paleo-polyploidization history and plant inulin production.</title>
        <authorList>
            <person name="Fan W."/>
            <person name="Wang S."/>
            <person name="Wang H."/>
            <person name="Wang A."/>
            <person name="Jiang F."/>
            <person name="Liu H."/>
            <person name="Zhao H."/>
            <person name="Xu D."/>
            <person name="Zhang Y."/>
        </authorList>
    </citation>
    <scope>NUCLEOTIDE SEQUENCE [LARGE SCALE GENOMIC DNA]</scope>
    <source>
        <strain evidence="2">cv. Punajuju</strain>
        <tissue evidence="1">Leaves</tissue>
    </source>
</reference>
<evidence type="ECO:0000313" key="1">
    <source>
        <dbReference type="EMBL" id="KAI3792802.1"/>
    </source>
</evidence>
<dbReference type="EMBL" id="CM042009">
    <property type="protein sequence ID" value="KAI3792802.1"/>
    <property type="molecule type" value="Genomic_DNA"/>
</dbReference>
<gene>
    <name evidence="1" type="ORF">L2E82_06693</name>
</gene>
<name>A0ACB9HAR7_CICIN</name>
<dbReference type="Proteomes" id="UP001055811">
    <property type="component" value="Linkage Group LG01"/>
</dbReference>
<reference evidence="2" key="1">
    <citation type="journal article" date="2022" name="Mol. Ecol. Resour.">
        <title>The genomes of chicory, endive, great burdock and yacon provide insights into Asteraceae palaeo-polyploidization history and plant inulin production.</title>
        <authorList>
            <person name="Fan W."/>
            <person name="Wang S."/>
            <person name="Wang H."/>
            <person name="Wang A."/>
            <person name="Jiang F."/>
            <person name="Liu H."/>
            <person name="Zhao H."/>
            <person name="Xu D."/>
            <person name="Zhang Y."/>
        </authorList>
    </citation>
    <scope>NUCLEOTIDE SEQUENCE [LARGE SCALE GENOMIC DNA]</scope>
    <source>
        <strain evidence="2">cv. Punajuju</strain>
    </source>
</reference>
<evidence type="ECO:0000313" key="2">
    <source>
        <dbReference type="Proteomes" id="UP001055811"/>
    </source>
</evidence>
<protein>
    <submittedName>
        <fullName evidence="1">Uncharacterized protein</fullName>
    </submittedName>
</protein>
<accession>A0ACB9HAR7</accession>
<keyword evidence="2" id="KW-1185">Reference proteome</keyword>
<sequence length="67" mass="7671">MGVHENATSIVCFASSFHHKLLDNILILDSHSIAYTYRLLSLQLLLLPYPTLILELYATSPWMHMVN</sequence>
<proteinExistence type="predicted"/>